<gene>
    <name evidence="2" type="ORF">NBEOAGPD_4207</name>
</gene>
<organism evidence="2 3">
    <name type="scientific">Methylobacterium gregans</name>
    <dbReference type="NCBI Taxonomy" id="374424"/>
    <lineage>
        <taxon>Bacteria</taxon>
        <taxon>Pseudomonadati</taxon>
        <taxon>Pseudomonadota</taxon>
        <taxon>Alphaproteobacteria</taxon>
        <taxon>Hyphomicrobiales</taxon>
        <taxon>Methylobacteriaceae</taxon>
        <taxon>Methylobacterium</taxon>
    </lineage>
</organism>
<comment type="caution">
    <text evidence="2">The sequence shown here is derived from an EMBL/GenBank/DDBJ whole genome shotgun (WGS) entry which is preliminary data.</text>
</comment>
<protein>
    <submittedName>
        <fullName evidence="2">Uncharacterized protein</fullName>
    </submittedName>
</protein>
<name>A0AA37HUG0_9HYPH</name>
<reference evidence="2" key="1">
    <citation type="journal article" date="2016" name="Front. Microbiol.">
        <title>Genome Sequence of the Piezophilic, Mesophilic Sulfate-Reducing Bacterium Desulfovibrio indicus J2T.</title>
        <authorList>
            <person name="Cao J."/>
            <person name="Maignien L."/>
            <person name="Shao Z."/>
            <person name="Alain K."/>
            <person name="Jebbar M."/>
        </authorList>
    </citation>
    <scope>NUCLEOTIDE SEQUENCE</scope>
    <source>
        <strain evidence="2">NBRC 103626</strain>
    </source>
</reference>
<accession>A0AA37HUG0</accession>
<sequence length="216" mass="24458">MTDDPIFKRVMRLWTIDPAKAKLYLGKVVVQEPERAGSEAFLNQLPIPLAEHGRKIGDVHAAKVLRTARDKADAAEARQQAENARKQARLRKLQNSLALLSGLARITALAGLTSEERDRIATGPERTAAIAMRKTALRSDDVRRQLQCTSSELNRWDSDGRLPHLFIKKTTFEKTTNCRFWSAEQIAEAVAYLPAWREQDRIRKTFARTNLKPAED</sequence>
<keyword evidence="3" id="KW-1185">Reference proteome</keyword>
<evidence type="ECO:0000256" key="1">
    <source>
        <dbReference type="SAM" id="Coils"/>
    </source>
</evidence>
<reference evidence="2" key="2">
    <citation type="submission" date="2021-08" db="EMBL/GenBank/DDBJ databases">
        <authorList>
            <person name="Tani A."/>
            <person name="Ola A."/>
            <person name="Ogura Y."/>
            <person name="Katsura K."/>
            <person name="Hayashi T."/>
        </authorList>
    </citation>
    <scope>NUCLEOTIDE SEQUENCE</scope>
    <source>
        <strain evidence="2">NBRC 103626</strain>
    </source>
</reference>
<keyword evidence="1" id="KW-0175">Coiled coil</keyword>
<dbReference type="RefSeq" id="WP_192282241.1">
    <property type="nucleotide sequence ID" value="NZ_BPQM01000122.1"/>
</dbReference>
<evidence type="ECO:0000313" key="3">
    <source>
        <dbReference type="Proteomes" id="UP001055108"/>
    </source>
</evidence>
<evidence type="ECO:0000313" key="2">
    <source>
        <dbReference type="EMBL" id="GJD80962.1"/>
    </source>
</evidence>
<feature type="coiled-coil region" evidence="1">
    <location>
        <begin position="65"/>
        <end position="96"/>
    </location>
</feature>
<dbReference type="EMBL" id="BPQM01000122">
    <property type="protein sequence ID" value="GJD80962.1"/>
    <property type="molecule type" value="Genomic_DNA"/>
</dbReference>
<proteinExistence type="predicted"/>
<dbReference type="Proteomes" id="UP001055108">
    <property type="component" value="Unassembled WGS sequence"/>
</dbReference>
<dbReference type="AlphaFoldDB" id="A0AA37HUG0"/>